<reference evidence="1" key="1">
    <citation type="journal article" date="2014" name="Front. Microbiol.">
        <title>High frequency of phylogenetically diverse reductive dehalogenase-homologous genes in deep subseafloor sedimentary metagenomes.</title>
        <authorList>
            <person name="Kawai M."/>
            <person name="Futagami T."/>
            <person name="Toyoda A."/>
            <person name="Takaki Y."/>
            <person name="Nishi S."/>
            <person name="Hori S."/>
            <person name="Arai W."/>
            <person name="Tsubouchi T."/>
            <person name="Morono Y."/>
            <person name="Uchiyama I."/>
            <person name="Ito T."/>
            <person name="Fujiyama A."/>
            <person name="Inagaki F."/>
            <person name="Takami H."/>
        </authorList>
    </citation>
    <scope>NUCLEOTIDE SEQUENCE</scope>
    <source>
        <strain evidence="1">Expedition CK06-06</strain>
    </source>
</reference>
<dbReference type="AlphaFoldDB" id="X1R579"/>
<gene>
    <name evidence="1" type="ORF">S12H4_01452</name>
</gene>
<evidence type="ECO:0000313" key="1">
    <source>
        <dbReference type="EMBL" id="GAI62201.1"/>
    </source>
</evidence>
<protein>
    <submittedName>
        <fullName evidence="1">Uncharacterized protein</fullName>
    </submittedName>
</protein>
<proteinExistence type="predicted"/>
<organism evidence="1">
    <name type="scientific">marine sediment metagenome</name>
    <dbReference type="NCBI Taxonomy" id="412755"/>
    <lineage>
        <taxon>unclassified sequences</taxon>
        <taxon>metagenomes</taxon>
        <taxon>ecological metagenomes</taxon>
    </lineage>
</organism>
<sequence length="57" mass="6690">MAEKRVIPECIEWTAKGICAKWRFTEEEGFVSDLKGCSLKEKEKIIKEIKRGFKIEE</sequence>
<comment type="caution">
    <text evidence="1">The sequence shown here is derived from an EMBL/GenBank/DDBJ whole genome shotgun (WGS) entry which is preliminary data.</text>
</comment>
<dbReference type="EMBL" id="BARW01000289">
    <property type="protein sequence ID" value="GAI62201.1"/>
    <property type="molecule type" value="Genomic_DNA"/>
</dbReference>
<accession>X1R579</accession>
<name>X1R579_9ZZZZ</name>